<dbReference type="Gene3D" id="1.25.40.10">
    <property type="entry name" value="Tetratricopeptide repeat domain"/>
    <property type="match status" value="1"/>
</dbReference>
<evidence type="ECO:0000256" key="1">
    <source>
        <dbReference type="ARBA" id="ARBA00010080"/>
    </source>
</evidence>
<accession>A0A1B0DC78</accession>
<reference evidence="3" key="1">
    <citation type="submission" date="2022-08" db="UniProtKB">
        <authorList>
            <consortium name="EnsemblMetazoa"/>
        </authorList>
    </citation>
    <scope>IDENTIFICATION</scope>
    <source>
        <strain evidence="3">Israel</strain>
    </source>
</reference>
<keyword evidence="2" id="KW-0805">Transcription regulation</keyword>
<comment type="subcellular location">
    <subcellularLocation>
        <location evidence="2">Cytoplasm</location>
    </subcellularLocation>
    <subcellularLocation>
        <location evidence="2">Nucleus</location>
    </subcellularLocation>
</comment>
<dbReference type="GO" id="GO:0017148">
    <property type="term" value="P:negative regulation of translation"/>
    <property type="evidence" value="ECO:0007669"/>
    <property type="project" value="TreeGrafter"/>
</dbReference>
<keyword evidence="2" id="KW-0810">Translation regulation</keyword>
<dbReference type="VEuPathDB" id="VectorBase:PPAI005417"/>
<protein>
    <recommendedName>
        <fullName evidence="2">CCR4-NOT transcription complex subunit 10</fullName>
    </recommendedName>
</protein>
<dbReference type="GO" id="GO:0031047">
    <property type="term" value="P:regulatory ncRNA-mediated gene silencing"/>
    <property type="evidence" value="ECO:0007669"/>
    <property type="project" value="UniProtKB-UniRule"/>
</dbReference>
<comment type="function">
    <text evidence="2">Component of the CCR4-NOT complex which is one of the major cellular mRNA deadenylases and is linked to various cellular processes including bulk mRNA degradation, miRNA-mediated repression, translational repression during translational initiation and general transcription regulation.</text>
</comment>
<name>A0A1B0DC78_PHLPP</name>
<evidence type="ECO:0000313" key="4">
    <source>
        <dbReference type="Proteomes" id="UP000092462"/>
    </source>
</evidence>
<dbReference type="PANTHER" id="PTHR12979:SF5">
    <property type="entry name" value="CCR4-NOT TRANSCRIPTION COMPLEX SUBUNIT 10"/>
    <property type="match status" value="1"/>
</dbReference>
<dbReference type="GO" id="GO:0006402">
    <property type="term" value="P:mRNA catabolic process"/>
    <property type="evidence" value="ECO:0007669"/>
    <property type="project" value="TreeGrafter"/>
</dbReference>
<sequence>MLEGASDGSSMTYKDEDRVLIKLSFEEFVKQDYGNSLNSLNKLEASIGSSPKISHNKAVVEYYLNDLQKHDQFRKSLQQLTGSTDFPAGFEIKDVKMCAAYYNQALLLHHFRQPQQALKIMTAVLNVLNHANHLDENFIQRAYLLTLTMLLDTNQPRKAKALLEQLENRLGITREAIINDDDEVVAAVAATEEISLTPKDKDKNLDDFREMLKLCTIRVNLANGKSTLLPSEDTSEFSIAKGHQYYLGNDFQMAARELSKKFTNESFTLAVNGEDQNTIIANNMGLIHFAVRHYAMAHALNFDKNANEEVAQKFSKGLPLHAVGGSKQTQILYNLGVALLHLQRPKEAFECLIVPLNYHHNNPRLWLRIAEACIMLYRQDIKQNENKNLVSSVVGPNLEFAVLCLRNAYTLVEHFLAQRKMEEDKQPDADLNVEWDKMREGIATHPSKPLKDGAFQQLRCSILAAFSYVLVTLGDYTLSLKYGKELLKIPNLPDTLKMLGHLYCAESLIMLNKVPEAISYLDPKFLSELRGEDFETRASPDWNVNSLEAAQSIITYNLAVSLVMKGDAPEVAKSVLLSCTHPIVMNHVKMLKLYMELQAGNVENCRKMIRVDTPQFI</sequence>
<keyword evidence="2" id="KW-0804">Transcription</keyword>
<dbReference type="GO" id="GO:0030014">
    <property type="term" value="C:CCR4-NOT complex"/>
    <property type="evidence" value="ECO:0007669"/>
    <property type="project" value="UniProtKB-UniRule"/>
</dbReference>
<keyword evidence="2" id="KW-0963">Cytoplasm</keyword>
<keyword evidence="2" id="KW-0539">Nucleus</keyword>
<dbReference type="GO" id="GO:0005634">
    <property type="term" value="C:nucleus"/>
    <property type="evidence" value="ECO:0007669"/>
    <property type="project" value="UniProtKB-SubCell"/>
</dbReference>
<dbReference type="EnsemblMetazoa" id="PPAI005417-RA">
    <property type="protein sequence ID" value="PPAI005417-PA"/>
    <property type="gene ID" value="PPAI005417"/>
</dbReference>
<keyword evidence="2" id="KW-0943">RNA-mediated gene silencing</keyword>
<dbReference type="PANTHER" id="PTHR12979">
    <property type="entry name" value="CCR4-NOT TRANSCRIPTION COMPLEX SUBUNIT 10"/>
    <property type="match status" value="1"/>
</dbReference>
<keyword evidence="4" id="KW-1185">Reference proteome</keyword>
<dbReference type="Proteomes" id="UP000092462">
    <property type="component" value="Unassembled WGS sequence"/>
</dbReference>
<evidence type="ECO:0000256" key="2">
    <source>
        <dbReference type="RuleBase" id="RU367083"/>
    </source>
</evidence>
<dbReference type="InterPro" id="IPR039740">
    <property type="entry name" value="CNOT10"/>
</dbReference>
<dbReference type="VEuPathDB" id="VectorBase:PPAPM1_000341"/>
<dbReference type="SUPFAM" id="SSF48452">
    <property type="entry name" value="TPR-like"/>
    <property type="match status" value="1"/>
</dbReference>
<dbReference type="AlphaFoldDB" id="A0A1B0DC78"/>
<dbReference type="InterPro" id="IPR011990">
    <property type="entry name" value="TPR-like_helical_dom_sf"/>
</dbReference>
<evidence type="ECO:0000313" key="3">
    <source>
        <dbReference type="EnsemblMetazoa" id="PPAI005417-PA"/>
    </source>
</evidence>
<comment type="similarity">
    <text evidence="1 2">Belongs to the CNOT10 family.</text>
</comment>
<dbReference type="EMBL" id="AJVK01030630">
    <property type="status" value="NOT_ANNOTATED_CDS"/>
    <property type="molecule type" value="Genomic_DNA"/>
</dbReference>
<dbReference type="GO" id="GO:0005737">
    <property type="term" value="C:cytoplasm"/>
    <property type="evidence" value="ECO:0007669"/>
    <property type="project" value="UniProtKB-SubCell"/>
</dbReference>
<proteinExistence type="inferred from homology"/>
<organism evidence="3 4">
    <name type="scientific">Phlebotomus papatasi</name>
    <name type="common">Sandfly</name>
    <dbReference type="NCBI Taxonomy" id="29031"/>
    <lineage>
        <taxon>Eukaryota</taxon>
        <taxon>Metazoa</taxon>
        <taxon>Ecdysozoa</taxon>
        <taxon>Arthropoda</taxon>
        <taxon>Hexapoda</taxon>
        <taxon>Insecta</taxon>
        <taxon>Pterygota</taxon>
        <taxon>Neoptera</taxon>
        <taxon>Endopterygota</taxon>
        <taxon>Diptera</taxon>
        <taxon>Nematocera</taxon>
        <taxon>Psychodoidea</taxon>
        <taxon>Psychodidae</taxon>
        <taxon>Phlebotomus</taxon>
        <taxon>Phlebotomus</taxon>
    </lineage>
</organism>